<protein>
    <submittedName>
        <fullName evidence="2">Uncharacterized protein</fullName>
    </submittedName>
</protein>
<dbReference type="Proteomes" id="UP000253551">
    <property type="component" value="Unassembled WGS sequence"/>
</dbReference>
<feature type="chain" id="PRO_5016696480" evidence="1">
    <location>
        <begin position="27"/>
        <end position="113"/>
    </location>
</feature>
<dbReference type="AlphaFoldDB" id="A0A367IIM0"/>
<dbReference type="OrthoDB" id="2287485at2759"/>
<comment type="caution">
    <text evidence="2">The sequence shown here is derived from an EMBL/GenBank/DDBJ whole genome shotgun (WGS) entry which is preliminary data.</text>
</comment>
<name>A0A367IIM0_RHIST</name>
<keyword evidence="3" id="KW-1185">Reference proteome</keyword>
<evidence type="ECO:0000313" key="3">
    <source>
        <dbReference type="Proteomes" id="UP000253551"/>
    </source>
</evidence>
<accession>A0A367IIM0</accession>
<sequence>PLAVPRLRRWLPVLLLTSSPCPTTVTHFKPDYVVFITQRSNHLDLACVEAKSSINKHIFANSGFVKLGQEMRWMLNKLVVKGVKNPVVGSILISGFQMQTNKMDTIDVGVYQM</sequence>
<feature type="non-terminal residue" evidence="2">
    <location>
        <position position="1"/>
    </location>
</feature>
<gene>
    <name evidence="2" type="ORF">CU098_000285</name>
</gene>
<proteinExistence type="predicted"/>
<evidence type="ECO:0000313" key="2">
    <source>
        <dbReference type="EMBL" id="RCH77520.1"/>
    </source>
</evidence>
<feature type="non-terminal residue" evidence="2">
    <location>
        <position position="113"/>
    </location>
</feature>
<organism evidence="2 3">
    <name type="scientific">Rhizopus stolonifer</name>
    <name type="common">Rhizopus nigricans</name>
    <dbReference type="NCBI Taxonomy" id="4846"/>
    <lineage>
        <taxon>Eukaryota</taxon>
        <taxon>Fungi</taxon>
        <taxon>Fungi incertae sedis</taxon>
        <taxon>Mucoromycota</taxon>
        <taxon>Mucoromycotina</taxon>
        <taxon>Mucoromycetes</taxon>
        <taxon>Mucorales</taxon>
        <taxon>Mucorineae</taxon>
        <taxon>Rhizopodaceae</taxon>
        <taxon>Rhizopus</taxon>
    </lineage>
</organism>
<dbReference type="EMBL" id="PJQM01008004">
    <property type="protein sequence ID" value="RCH77520.1"/>
    <property type="molecule type" value="Genomic_DNA"/>
</dbReference>
<reference evidence="2 3" key="1">
    <citation type="journal article" date="2018" name="G3 (Bethesda)">
        <title>Phylogenetic and Phylogenomic Definition of Rhizopus Species.</title>
        <authorList>
            <person name="Gryganskyi A.P."/>
            <person name="Golan J."/>
            <person name="Dolatabadi S."/>
            <person name="Mondo S."/>
            <person name="Robb S."/>
            <person name="Idnurm A."/>
            <person name="Muszewska A."/>
            <person name="Steczkiewicz K."/>
            <person name="Masonjones S."/>
            <person name="Liao H.L."/>
            <person name="Gajdeczka M.T."/>
            <person name="Anike F."/>
            <person name="Vuek A."/>
            <person name="Anishchenko I.M."/>
            <person name="Voigt K."/>
            <person name="de Hoog G.S."/>
            <person name="Smith M.E."/>
            <person name="Heitman J."/>
            <person name="Vilgalys R."/>
            <person name="Stajich J.E."/>
        </authorList>
    </citation>
    <scope>NUCLEOTIDE SEQUENCE [LARGE SCALE GENOMIC DNA]</scope>
    <source>
        <strain evidence="2 3">LSU 92-RS-03</strain>
    </source>
</reference>
<evidence type="ECO:0000256" key="1">
    <source>
        <dbReference type="SAM" id="SignalP"/>
    </source>
</evidence>
<feature type="signal peptide" evidence="1">
    <location>
        <begin position="1"/>
        <end position="26"/>
    </location>
</feature>
<keyword evidence="1" id="KW-0732">Signal</keyword>